<dbReference type="PROSITE" id="PS51144">
    <property type="entry name" value="ALPHA_CA_2"/>
    <property type="match status" value="1"/>
</dbReference>
<dbReference type="InterPro" id="IPR001148">
    <property type="entry name" value="CA_dom"/>
</dbReference>
<dbReference type="GO" id="GO:0004089">
    <property type="term" value="F:carbonate dehydratase activity"/>
    <property type="evidence" value="ECO:0007669"/>
    <property type="project" value="UniProtKB-EC"/>
</dbReference>
<dbReference type="PANTHER" id="PTHR18952:SF265">
    <property type="entry name" value="CARBONIC ANHYDRASE"/>
    <property type="match status" value="1"/>
</dbReference>
<dbReference type="PANTHER" id="PTHR18952">
    <property type="entry name" value="CARBONIC ANHYDRASE"/>
    <property type="match status" value="1"/>
</dbReference>
<keyword evidence="4" id="KW-0862">Zinc</keyword>
<evidence type="ECO:0000313" key="8">
    <source>
        <dbReference type="EMBL" id="CAH0417164.1"/>
    </source>
</evidence>
<dbReference type="EMBL" id="CAKKNS010000007">
    <property type="protein sequence ID" value="CAH0417164.1"/>
    <property type="molecule type" value="Genomic_DNA"/>
</dbReference>
<evidence type="ECO:0000259" key="7">
    <source>
        <dbReference type="PROSITE" id="PS51144"/>
    </source>
</evidence>
<comment type="similarity">
    <text evidence="1">Belongs to the alpha-carbonic anhydrase family.</text>
</comment>
<dbReference type="EC" id="4.2.1.1" evidence="2"/>
<proteinExistence type="inferred from homology"/>
<comment type="catalytic activity">
    <reaction evidence="6">
        <text>hydrogencarbonate + H(+) = CO2 + H2O</text>
        <dbReference type="Rhea" id="RHEA:10748"/>
        <dbReference type="ChEBI" id="CHEBI:15377"/>
        <dbReference type="ChEBI" id="CHEBI:15378"/>
        <dbReference type="ChEBI" id="CHEBI:16526"/>
        <dbReference type="ChEBI" id="CHEBI:17544"/>
        <dbReference type="EC" id="4.2.1.1"/>
    </reaction>
</comment>
<dbReference type="InterPro" id="IPR023561">
    <property type="entry name" value="Carbonic_anhydrase_a-class"/>
</dbReference>
<dbReference type="SUPFAM" id="SSF51069">
    <property type="entry name" value="Carbonic anhydrase"/>
    <property type="match status" value="1"/>
</dbReference>
<evidence type="ECO:0000256" key="5">
    <source>
        <dbReference type="ARBA" id="ARBA00023239"/>
    </source>
</evidence>
<dbReference type="InterPro" id="IPR041891">
    <property type="entry name" value="Alpha_CA_prokaryot-like"/>
</dbReference>
<dbReference type="Gene3D" id="3.10.200.10">
    <property type="entry name" value="Alpha carbonic anhydrase"/>
    <property type="match status" value="1"/>
</dbReference>
<dbReference type="InterPro" id="IPR036398">
    <property type="entry name" value="CA_dom_sf"/>
</dbReference>
<name>A0ABN8BKJ2_9LACO</name>
<keyword evidence="9" id="KW-1185">Reference proteome</keyword>
<dbReference type="Pfam" id="PF00194">
    <property type="entry name" value="Carb_anhydrase"/>
    <property type="match status" value="1"/>
</dbReference>
<reference evidence="8 9" key="1">
    <citation type="submission" date="2021-11" db="EMBL/GenBank/DDBJ databases">
        <authorList>
            <person name="Depoorter E."/>
        </authorList>
    </citation>
    <scope>NUCLEOTIDE SEQUENCE [LARGE SCALE GENOMIC DNA]</scope>
    <source>
        <strain evidence="8 9">LMG 24289</strain>
    </source>
</reference>
<dbReference type="Proteomes" id="UP000789707">
    <property type="component" value="Unassembled WGS sequence"/>
</dbReference>
<comment type="caution">
    <text evidence="8">The sequence shown here is derived from an EMBL/GenBank/DDBJ whole genome shotgun (WGS) entry which is preliminary data.</text>
</comment>
<accession>A0ABN8BKJ2</accession>
<organism evidence="8 9">
    <name type="scientific">Periweissella fabaria</name>
    <dbReference type="NCBI Taxonomy" id="546157"/>
    <lineage>
        <taxon>Bacteria</taxon>
        <taxon>Bacillati</taxon>
        <taxon>Bacillota</taxon>
        <taxon>Bacilli</taxon>
        <taxon>Lactobacillales</taxon>
        <taxon>Lactobacillaceae</taxon>
        <taxon>Periweissella</taxon>
    </lineage>
</organism>
<gene>
    <name evidence="8" type="primary">cah</name>
    <name evidence="8" type="ORF">WFA24289_01492</name>
</gene>
<evidence type="ECO:0000256" key="3">
    <source>
        <dbReference type="ARBA" id="ARBA00022723"/>
    </source>
</evidence>
<keyword evidence="5 8" id="KW-0456">Lyase</keyword>
<evidence type="ECO:0000256" key="1">
    <source>
        <dbReference type="ARBA" id="ARBA00010718"/>
    </source>
</evidence>
<dbReference type="SMART" id="SM01057">
    <property type="entry name" value="Carb_anhydrase"/>
    <property type="match status" value="1"/>
</dbReference>
<feature type="domain" description="Alpha-carbonic anhydrase" evidence="7">
    <location>
        <begin position="9"/>
        <end position="228"/>
    </location>
</feature>
<dbReference type="RefSeq" id="WP_230097196.1">
    <property type="nucleotide sequence ID" value="NZ_CAKKNS010000007.1"/>
</dbReference>
<evidence type="ECO:0000313" key="9">
    <source>
        <dbReference type="Proteomes" id="UP000789707"/>
    </source>
</evidence>
<sequence>MSNQIETVPFWDYSTTAGPEQWASICPEFTTAAAYQYQSPIAFDTANCLSGNSLTALEINYQAQEFTVDTFTQSIHLVPTDFTNSLVFSGQTYTLQDIHVHMPNEHVIDGVMQPLEIHFVHRNAAQEPLVMGLFVKAGTNGPTLPNLNWHKGTTLTFNPADFLGATSHYFNYSGSLTTPPTNGPVTWVLLKDIQIAAPTWLDAIRQALPCANNNRPAQPLNGRHIDAY</sequence>
<keyword evidence="3" id="KW-0479">Metal-binding</keyword>
<evidence type="ECO:0000256" key="4">
    <source>
        <dbReference type="ARBA" id="ARBA00022833"/>
    </source>
</evidence>
<protein>
    <recommendedName>
        <fullName evidence="2">carbonic anhydrase</fullName>
        <ecNumber evidence="2">4.2.1.1</ecNumber>
    </recommendedName>
</protein>
<dbReference type="CDD" id="cd03124">
    <property type="entry name" value="alpha_CA_prokaryotic_like"/>
    <property type="match status" value="1"/>
</dbReference>
<evidence type="ECO:0000256" key="6">
    <source>
        <dbReference type="ARBA" id="ARBA00048348"/>
    </source>
</evidence>
<evidence type="ECO:0000256" key="2">
    <source>
        <dbReference type="ARBA" id="ARBA00012925"/>
    </source>
</evidence>